<dbReference type="PANTHER" id="PTHR10127:SF780">
    <property type="entry name" value="METALLOENDOPEPTIDASE"/>
    <property type="match status" value="1"/>
</dbReference>
<evidence type="ECO:0000313" key="9">
    <source>
        <dbReference type="Proteomes" id="UP000006241"/>
    </source>
</evidence>
<dbReference type="GO" id="GO:0004222">
    <property type="term" value="F:metalloendopeptidase activity"/>
    <property type="evidence" value="ECO:0007669"/>
    <property type="project" value="UniProtKB-UniRule"/>
</dbReference>
<dbReference type="Gene3D" id="3.40.390.10">
    <property type="entry name" value="Collagenase (Catalytic Domain)"/>
    <property type="match status" value="1"/>
</dbReference>
<feature type="non-terminal residue" evidence="8">
    <location>
        <position position="220"/>
    </location>
</feature>
<evidence type="ECO:0000256" key="5">
    <source>
        <dbReference type="ARBA" id="ARBA00023049"/>
    </source>
</evidence>
<keyword evidence="2 6" id="KW-0479">Metal-binding</keyword>
<dbReference type="PRINTS" id="PR00480">
    <property type="entry name" value="ASTACIN"/>
</dbReference>
<dbReference type="InterPro" id="IPR001506">
    <property type="entry name" value="Peptidase_M12A"/>
</dbReference>
<dbReference type="PROSITE" id="PS51864">
    <property type="entry name" value="ASTACIN"/>
    <property type="match status" value="1"/>
</dbReference>
<dbReference type="GO" id="GO:0008270">
    <property type="term" value="F:zinc ion binding"/>
    <property type="evidence" value="ECO:0007669"/>
    <property type="project" value="UniProtKB-UniRule"/>
</dbReference>
<evidence type="ECO:0000256" key="6">
    <source>
        <dbReference type="PROSITE-ProRule" id="PRU01211"/>
    </source>
</evidence>
<keyword evidence="1 6" id="KW-0645">Protease</keyword>
<organism evidence="8 9">
    <name type="scientific">Sphingobacterium spiritivorum ATCC 33300</name>
    <dbReference type="NCBI Taxonomy" id="525372"/>
    <lineage>
        <taxon>Bacteria</taxon>
        <taxon>Pseudomonadati</taxon>
        <taxon>Bacteroidota</taxon>
        <taxon>Sphingobacteriia</taxon>
        <taxon>Sphingobacteriales</taxon>
        <taxon>Sphingobacteriaceae</taxon>
        <taxon>Sphingobacterium</taxon>
    </lineage>
</organism>
<dbReference type="Pfam" id="PF01400">
    <property type="entry name" value="Astacin"/>
    <property type="match status" value="1"/>
</dbReference>
<dbReference type="AlphaFoldDB" id="C2G5R1"/>
<dbReference type="InterPro" id="IPR024079">
    <property type="entry name" value="MetalloPept_cat_dom_sf"/>
</dbReference>
<dbReference type="SUPFAM" id="SSF55486">
    <property type="entry name" value="Metalloproteases ('zincins'), catalytic domain"/>
    <property type="match status" value="1"/>
</dbReference>
<keyword evidence="5 6" id="KW-0482">Metalloprotease</keyword>
<proteinExistence type="predicted"/>
<feature type="active site" evidence="6">
    <location>
        <position position="67"/>
    </location>
</feature>
<dbReference type="EC" id="3.4.24.76" evidence="8"/>
<evidence type="ECO:0000259" key="7">
    <source>
        <dbReference type="PROSITE" id="PS51864"/>
    </source>
</evidence>
<comment type="cofactor">
    <cofactor evidence="6">
        <name>Zn(2+)</name>
        <dbReference type="ChEBI" id="CHEBI:29105"/>
    </cofactor>
    <text evidence="6">Binds 1 zinc ion per subunit.</text>
</comment>
<evidence type="ECO:0000256" key="4">
    <source>
        <dbReference type="ARBA" id="ARBA00022833"/>
    </source>
</evidence>
<evidence type="ECO:0000313" key="8">
    <source>
        <dbReference type="EMBL" id="EEI89488.1"/>
    </source>
</evidence>
<comment type="caution">
    <text evidence="6">Lacks conserved residue(s) required for the propagation of feature annotation.</text>
</comment>
<evidence type="ECO:0000256" key="3">
    <source>
        <dbReference type="ARBA" id="ARBA00022801"/>
    </source>
</evidence>
<dbReference type="GO" id="GO:0006508">
    <property type="term" value="P:proteolysis"/>
    <property type="evidence" value="ECO:0007669"/>
    <property type="project" value="UniProtKB-KW"/>
</dbReference>
<gene>
    <name evidence="8" type="ORF">HMPREF0765_4917</name>
</gene>
<evidence type="ECO:0000256" key="1">
    <source>
        <dbReference type="ARBA" id="ARBA00022670"/>
    </source>
</evidence>
<feature type="non-terminal residue" evidence="8">
    <location>
        <position position="1"/>
    </location>
</feature>
<dbReference type="Proteomes" id="UP000006241">
    <property type="component" value="Unassembled WGS sequence"/>
</dbReference>
<comment type="caution">
    <text evidence="8">The sequence shown here is derived from an EMBL/GenBank/DDBJ whole genome shotgun (WGS) entry which is preliminary data.</text>
</comment>
<name>C2G5R1_SPHSI</name>
<reference evidence="8 9" key="1">
    <citation type="submission" date="2009-01" db="EMBL/GenBank/DDBJ databases">
        <authorList>
            <person name="Qin X."/>
            <person name="Bachman B."/>
            <person name="Battles P."/>
            <person name="Bell A."/>
            <person name="Bess C."/>
            <person name="Bickham C."/>
            <person name="Chaboub L."/>
            <person name="Chen D."/>
            <person name="Coyle M."/>
            <person name="Deiros D.R."/>
            <person name="Dinh H."/>
            <person name="Forbes L."/>
            <person name="Fowler G."/>
            <person name="Francisco L."/>
            <person name="Fu Q."/>
            <person name="Gubbala S."/>
            <person name="Hale W."/>
            <person name="Han Y."/>
            <person name="Hemphill L."/>
            <person name="Highlander S.K."/>
            <person name="Hirani K."/>
            <person name="Hogues M."/>
            <person name="Jackson L."/>
            <person name="Jakkamsetti A."/>
            <person name="Javaid M."/>
            <person name="Jiang H."/>
            <person name="Korchina V."/>
            <person name="Kovar C."/>
            <person name="Lara F."/>
            <person name="Lee S."/>
            <person name="Mata R."/>
            <person name="Mathew T."/>
            <person name="Moen C."/>
            <person name="Morales K."/>
            <person name="Munidasa M."/>
            <person name="Nazareth L."/>
            <person name="Ngo R."/>
            <person name="Nguyen L."/>
            <person name="Okwuonu G."/>
            <person name="Ongeri F."/>
            <person name="Patil S."/>
            <person name="Petrosino J."/>
            <person name="Pham C."/>
            <person name="Pham P."/>
            <person name="Pu L.-L."/>
            <person name="Puazo M."/>
            <person name="Raj R."/>
            <person name="Reid J."/>
            <person name="Rouhana J."/>
            <person name="Saada N."/>
            <person name="Shang Y."/>
            <person name="Simmons D."/>
            <person name="Thornton R."/>
            <person name="Warren J."/>
            <person name="Weissenberger G."/>
            <person name="Zhang J."/>
            <person name="Zhang L."/>
            <person name="Zhou C."/>
            <person name="Zhu D."/>
            <person name="Muzny D."/>
            <person name="Worley K."/>
            <person name="Gibbs R."/>
        </authorList>
    </citation>
    <scope>NUCLEOTIDE SEQUENCE [LARGE SCALE GENOMIC DNA]</scope>
    <source>
        <strain evidence="8 9">ATCC 33300</strain>
    </source>
</reference>
<accession>C2G5R1</accession>
<dbReference type="EMBL" id="ACHB01000115">
    <property type="protein sequence ID" value="EEI89488.1"/>
    <property type="molecule type" value="Genomic_DNA"/>
</dbReference>
<dbReference type="PANTHER" id="PTHR10127">
    <property type="entry name" value="DISCOIDIN, CUB, EGF, LAMININ , AND ZINC METALLOPROTEASE DOMAIN CONTAINING"/>
    <property type="match status" value="1"/>
</dbReference>
<feature type="binding site" evidence="6">
    <location>
        <position position="66"/>
    </location>
    <ligand>
        <name>Zn(2+)</name>
        <dbReference type="ChEBI" id="CHEBI:29105"/>
        <note>catalytic</note>
    </ligand>
</feature>
<evidence type="ECO:0000256" key="2">
    <source>
        <dbReference type="ARBA" id="ARBA00022723"/>
    </source>
</evidence>
<protein>
    <submittedName>
        <fullName evidence="8">Putative flavastacin</fullName>
        <ecNumber evidence="8">3.4.24.76</ecNumber>
    </submittedName>
</protein>
<feature type="binding site" evidence="6">
    <location>
        <position position="70"/>
    </location>
    <ligand>
        <name>Zn(2+)</name>
        <dbReference type="ChEBI" id="CHEBI:29105"/>
        <note>catalytic</note>
    </ligand>
</feature>
<dbReference type="InterPro" id="IPR006026">
    <property type="entry name" value="Peptidase_Metallo"/>
</dbReference>
<feature type="domain" description="Peptidase M12A" evidence="7">
    <location>
        <begin position="1"/>
        <end position="166"/>
    </location>
</feature>
<feature type="binding site" evidence="6">
    <location>
        <position position="76"/>
    </location>
    <ligand>
        <name>Zn(2+)</name>
        <dbReference type="ChEBI" id="CHEBI:29105"/>
        <note>catalytic</note>
    </ligand>
</feature>
<keyword evidence="4 6" id="KW-0862">Zinc</keyword>
<keyword evidence="3 6" id="KW-0378">Hydrolase</keyword>
<dbReference type="SMART" id="SM00235">
    <property type="entry name" value="ZnMc"/>
    <property type="match status" value="1"/>
</dbReference>
<sequence length="220" mass="24524">RTEILQAMSWIAANSSVKFVERTNQANYVTIYDTNAGASESNHVGMESYSKEIYISASHAVGTIAHEILHSLGFFHEQNRPDRDQYINVYLDRIPYNDKNTRYQYQINPLAKGVGIFDFNSIMMYSSNGIMEKKNGQEWQRQRDSLSLGDIKGLAHLYGPPSSICNSGIYTVTSGTSVTLQYATNIANVTSLGNNQYRITRIGNANGTVTLKSLLNGNAY</sequence>